<dbReference type="AlphaFoldDB" id="A0A2N5SVY2"/>
<dbReference type="Proteomes" id="UP000235388">
    <property type="component" value="Unassembled WGS sequence"/>
</dbReference>
<organism evidence="1 2">
    <name type="scientific">Puccinia coronata f. sp. avenae</name>
    <dbReference type="NCBI Taxonomy" id="200324"/>
    <lineage>
        <taxon>Eukaryota</taxon>
        <taxon>Fungi</taxon>
        <taxon>Dikarya</taxon>
        <taxon>Basidiomycota</taxon>
        <taxon>Pucciniomycotina</taxon>
        <taxon>Pucciniomycetes</taxon>
        <taxon>Pucciniales</taxon>
        <taxon>Pucciniaceae</taxon>
        <taxon>Puccinia</taxon>
    </lineage>
</organism>
<protein>
    <submittedName>
        <fullName evidence="1">Uncharacterized protein</fullName>
    </submittedName>
</protein>
<dbReference type="EMBL" id="PGCJ01000850">
    <property type="protein sequence ID" value="PLW17394.1"/>
    <property type="molecule type" value="Genomic_DNA"/>
</dbReference>
<reference evidence="1 2" key="1">
    <citation type="submission" date="2017-11" db="EMBL/GenBank/DDBJ databases">
        <title>De novo assembly and phasing of dikaryotic genomes from two isolates of Puccinia coronata f. sp. avenae, the causal agent of oat crown rust.</title>
        <authorList>
            <person name="Miller M.E."/>
            <person name="Zhang Y."/>
            <person name="Omidvar V."/>
            <person name="Sperschneider J."/>
            <person name="Schwessinger B."/>
            <person name="Raley C."/>
            <person name="Palmer J.M."/>
            <person name="Garnica D."/>
            <person name="Upadhyaya N."/>
            <person name="Rathjen J."/>
            <person name="Taylor J.M."/>
            <person name="Park R.F."/>
            <person name="Dodds P.N."/>
            <person name="Hirsch C.D."/>
            <person name="Kianian S.F."/>
            <person name="Figueroa M."/>
        </authorList>
    </citation>
    <scope>NUCLEOTIDE SEQUENCE [LARGE SCALE GENOMIC DNA]</scope>
    <source>
        <strain evidence="1">12NC29</strain>
    </source>
</reference>
<proteinExistence type="predicted"/>
<sequence length="104" mass="11497">MAEPHIDPAIFFSDHISTENNKPPPKMISTTTQPAVIKPYIGQKEEAESSPLTNVLHRTSVAERCAALVAERCAASFSDRCAASVRRRKLSTDRCSTLVRSREL</sequence>
<accession>A0A2N5SVY2</accession>
<gene>
    <name evidence="1" type="ORF">PCANC_14649</name>
</gene>
<evidence type="ECO:0000313" key="1">
    <source>
        <dbReference type="EMBL" id="PLW17394.1"/>
    </source>
</evidence>
<name>A0A2N5SVY2_9BASI</name>
<keyword evidence="2" id="KW-1185">Reference proteome</keyword>
<evidence type="ECO:0000313" key="2">
    <source>
        <dbReference type="Proteomes" id="UP000235388"/>
    </source>
</evidence>
<comment type="caution">
    <text evidence="1">The sequence shown here is derived from an EMBL/GenBank/DDBJ whole genome shotgun (WGS) entry which is preliminary data.</text>
</comment>